<proteinExistence type="predicted"/>
<dbReference type="SMART" id="SM00448">
    <property type="entry name" value="REC"/>
    <property type="match status" value="1"/>
</dbReference>
<keyword evidence="1 5" id="KW-0597">Phosphoprotein</keyword>
<dbReference type="InterPro" id="IPR058245">
    <property type="entry name" value="NreC/VraR/RcsB-like_REC"/>
</dbReference>
<name>A0ABP8Z8R5_9ACTN</name>
<evidence type="ECO:0000259" key="6">
    <source>
        <dbReference type="PROSITE" id="PS50043"/>
    </source>
</evidence>
<keyword evidence="4" id="KW-0804">Transcription</keyword>
<dbReference type="PROSITE" id="PS00622">
    <property type="entry name" value="HTH_LUXR_1"/>
    <property type="match status" value="1"/>
</dbReference>
<dbReference type="Pfam" id="PF00072">
    <property type="entry name" value="Response_reg"/>
    <property type="match status" value="1"/>
</dbReference>
<evidence type="ECO:0000256" key="3">
    <source>
        <dbReference type="ARBA" id="ARBA00023125"/>
    </source>
</evidence>
<reference evidence="9" key="1">
    <citation type="journal article" date="2019" name="Int. J. Syst. Evol. Microbiol.">
        <title>The Global Catalogue of Microorganisms (GCM) 10K type strain sequencing project: providing services to taxonomists for standard genome sequencing and annotation.</title>
        <authorList>
            <consortium name="The Broad Institute Genomics Platform"/>
            <consortium name="The Broad Institute Genome Sequencing Center for Infectious Disease"/>
            <person name="Wu L."/>
            <person name="Ma J."/>
        </authorList>
    </citation>
    <scope>NUCLEOTIDE SEQUENCE [LARGE SCALE GENOMIC DNA]</scope>
    <source>
        <strain evidence="9">JCM 18532</strain>
    </source>
</reference>
<evidence type="ECO:0000259" key="7">
    <source>
        <dbReference type="PROSITE" id="PS50110"/>
    </source>
</evidence>
<dbReference type="SMART" id="SM00421">
    <property type="entry name" value="HTH_LUXR"/>
    <property type="match status" value="1"/>
</dbReference>
<dbReference type="PROSITE" id="PS50043">
    <property type="entry name" value="HTH_LUXR_2"/>
    <property type="match status" value="1"/>
</dbReference>
<accession>A0ABP8Z8R5</accession>
<dbReference type="PANTHER" id="PTHR43214">
    <property type="entry name" value="TWO-COMPONENT RESPONSE REGULATOR"/>
    <property type="match status" value="1"/>
</dbReference>
<evidence type="ECO:0000256" key="1">
    <source>
        <dbReference type="ARBA" id="ARBA00022553"/>
    </source>
</evidence>
<organism evidence="8 9">
    <name type="scientific">Nocardioides endophyticus</name>
    <dbReference type="NCBI Taxonomy" id="1353775"/>
    <lineage>
        <taxon>Bacteria</taxon>
        <taxon>Bacillati</taxon>
        <taxon>Actinomycetota</taxon>
        <taxon>Actinomycetes</taxon>
        <taxon>Propionibacteriales</taxon>
        <taxon>Nocardioidaceae</taxon>
        <taxon>Nocardioides</taxon>
    </lineage>
</organism>
<dbReference type="CDD" id="cd17535">
    <property type="entry name" value="REC_NarL-like"/>
    <property type="match status" value="1"/>
</dbReference>
<protein>
    <submittedName>
        <fullName evidence="8">Response regulator transcription factor</fullName>
    </submittedName>
</protein>
<keyword evidence="3" id="KW-0238">DNA-binding</keyword>
<dbReference type="InterPro" id="IPR039420">
    <property type="entry name" value="WalR-like"/>
</dbReference>
<dbReference type="PANTHER" id="PTHR43214:SF24">
    <property type="entry name" value="TRANSCRIPTIONAL REGULATORY PROTEIN NARL-RELATED"/>
    <property type="match status" value="1"/>
</dbReference>
<dbReference type="CDD" id="cd06170">
    <property type="entry name" value="LuxR_C_like"/>
    <property type="match status" value="1"/>
</dbReference>
<dbReference type="SUPFAM" id="SSF46894">
    <property type="entry name" value="C-terminal effector domain of the bipartite response regulators"/>
    <property type="match status" value="1"/>
</dbReference>
<dbReference type="PRINTS" id="PR00038">
    <property type="entry name" value="HTHLUXR"/>
</dbReference>
<dbReference type="Gene3D" id="3.40.50.2300">
    <property type="match status" value="1"/>
</dbReference>
<evidence type="ECO:0000313" key="9">
    <source>
        <dbReference type="Proteomes" id="UP001499882"/>
    </source>
</evidence>
<evidence type="ECO:0000256" key="5">
    <source>
        <dbReference type="PROSITE-ProRule" id="PRU00169"/>
    </source>
</evidence>
<sequence>MTIRVAVVDDQQLVREGFAMILGAQADMEVAAQAEDGRQFLDAVRADPRIDVALVDIRMPVLDGLAATRALAAIPHAPVVIVVTTFDDDAYVLDAIAAGARGFVLKRCSGRELVDAVRRVAAGDSILSPEVTGAVLARVRSSGTSGTADLTAYSLTRRETDVLALVGAGLNNTEIAARLHLSLSTVKTHISNVLDKTDSRDRVALALLAIRAGVIA</sequence>
<dbReference type="InterPro" id="IPR011006">
    <property type="entry name" value="CheY-like_superfamily"/>
</dbReference>
<dbReference type="Pfam" id="PF00196">
    <property type="entry name" value="GerE"/>
    <property type="match status" value="1"/>
</dbReference>
<dbReference type="EMBL" id="BAABKN010000023">
    <property type="protein sequence ID" value="GAA4749589.1"/>
    <property type="molecule type" value="Genomic_DNA"/>
</dbReference>
<evidence type="ECO:0000256" key="2">
    <source>
        <dbReference type="ARBA" id="ARBA00023015"/>
    </source>
</evidence>
<feature type="modified residue" description="4-aspartylphosphate" evidence="5">
    <location>
        <position position="56"/>
    </location>
</feature>
<gene>
    <name evidence="8" type="ORF">GCM10023350_38400</name>
</gene>
<feature type="domain" description="HTH luxR-type" evidence="6">
    <location>
        <begin position="148"/>
        <end position="213"/>
    </location>
</feature>
<dbReference type="InterPro" id="IPR016032">
    <property type="entry name" value="Sig_transdc_resp-reg_C-effctor"/>
</dbReference>
<comment type="caution">
    <text evidence="8">The sequence shown here is derived from an EMBL/GenBank/DDBJ whole genome shotgun (WGS) entry which is preliminary data.</text>
</comment>
<evidence type="ECO:0000313" key="8">
    <source>
        <dbReference type="EMBL" id="GAA4749589.1"/>
    </source>
</evidence>
<feature type="domain" description="Response regulatory" evidence="7">
    <location>
        <begin position="4"/>
        <end position="121"/>
    </location>
</feature>
<dbReference type="RefSeq" id="WP_345528550.1">
    <property type="nucleotide sequence ID" value="NZ_BAABKN010000023.1"/>
</dbReference>
<dbReference type="InterPro" id="IPR001789">
    <property type="entry name" value="Sig_transdc_resp-reg_receiver"/>
</dbReference>
<keyword evidence="9" id="KW-1185">Reference proteome</keyword>
<dbReference type="InterPro" id="IPR000792">
    <property type="entry name" value="Tscrpt_reg_LuxR_C"/>
</dbReference>
<keyword evidence="2" id="KW-0805">Transcription regulation</keyword>
<dbReference type="SUPFAM" id="SSF52172">
    <property type="entry name" value="CheY-like"/>
    <property type="match status" value="1"/>
</dbReference>
<dbReference type="PROSITE" id="PS50110">
    <property type="entry name" value="RESPONSE_REGULATORY"/>
    <property type="match status" value="1"/>
</dbReference>
<dbReference type="Proteomes" id="UP001499882">
    <property type="component" value="Unassembled WGS sequence"/>
</dbReference>
<evidence type="ECO:0000256" key="4">
    <source>
        <dbReference type="ARBA" id="ARBA00023163"/>
    </source>
</evidence>